<evidence type="ECO:0000313" key="3">
    <source>
        <dbReference type="Proteomes" id="UP000294933"/>
    </source>
</evidence>
<keyword evidence="2" id="KW-0378">Hydrolase</keyword>
<evidence type="ECO:0000313" key="2">
    <source>
        <dbReference type="EMBL" id="TDL17663.1"/>
    </source>
</evidence>
<evidence type="ECO:0000259" key="1">
    <source>
        <dbReference type="Pfam" id="PF12697"/>
    </source>
</evidence>
<dbReference type="STRING" id="50990.A0A4Y7PQF1"/>
<feature type="domain" description="AB hydrolase-1" evidence="1">
    <location>
        <begin position="42"/>
        <end position="330"/>
    </location>
</feature>
<organism evidence="2 3">
    <name type="scientific">Rickenella mellea</name>
    <dbReference type="NCBI Taxonomy" id="50990"/>
    <lineage>
        <taxon>Eukaryota</taxon>
        <taxon>Fungi</taxon>
        <taxon>Dikarya</taxon>
        <taxon>Basidiomycota</taxon>
        <taxon>Agaricomycotina</taxon>
        <taxon>Agaricomycetes</taxon>
        <taxon>Hymenochaetales</taxon>
        <taxon>Rickenellaceae</taxon>
        <taxon>Rickenella</taxon>
    </lineage>
</organism>
<reference evidence="2 3" key="1">
    <citation type="submission" date="2018-06" db="EMBL/GenBank/DDBJ databases">
        <title>A transcriptomic atlas of mushroom development highlights an independent origin of complex multicellularity.</title>
        <authorList>
            <consortium name="DOE Joint Genome Institute"/>
            <person name="Krizsan K."/>
            <person name="Almasi E."/>
            <person name="Merenyi Z."/>
            <person name="Sahu N."/>
            <person name="Viragh M."/>
            <person name="Koszo T."/>
            <person name="Mondo S."/>
            <person name="Kiss B."/>
            <person name="Balint B."/>
            <person name="Kues U."/>
            <person name="Barry K."/>
            <person name="Hegedus J.C."/>
            <person name="Henrissat B."/>
            <person name="Johnson J."/>
            <person name="Lipzen A."/>
            <person name="Ohm R."/>
            <person name="Nagy I."/>
            <person name="Pangilinan J."/>
            <person name="Yan J."/>
            <person name="Xiong Y."/>
            <person name="Grigoriev I.V."/>
            <person name="Hibbett D.S."/>
            <person name="Nagy L.G."/>
        </authorList>
    </citation>
    <scope>NUCLEOTIDE SEQUENCE [LARGE SCALE GENOMIC DNA]</scope>
    <source>
        <strain evidence="2 3">SZMC22713</strain>
    </source>
</reference>
<name>A0A4Y7PQF1_9AGAM</name>
<dbReference type="Proteomes" id="UP000294933">
    <property type="component" value="Unassembled WGS sequence"/>
</dbReference>
<dbReference type="SUPFAM" id="SSF53474">
    <property type="entry name" value="alpha/beta-Hydrolases"/>
    <property type="match status" value="1"/>
</dbReference>
<dbReference type="Gene3D" id="3.40.50.1820">
    <property type="entry name" value="alpha/beta hydrolase"/>
    <property type="match status" value="1"/>
</dbReference>
<dbReference type="OrthoDB" id="94039at2759"/>
<dbReference type="Pfam" id="PF12697">
    <property type="entry name" value="Abhydrolase_6"/>
    <property type="match status" value="1"/>
</dbReference>
<keyword evidence="3" id="KW-1185">Reference proteome</keyword>
<protein>
    <submittedName>
        <fullName evidence="2">Alpha/beta-hydrolase</fullName>
    </submittedName>
</protein>
<dbReference type="AlphaFoldDB" id="A0A4Y7PQF1"/>
<dbReference type="EMBL" id="ML170218">
    <property type="protein sequence ID" value="TDL17663.1"/>
    <property type="molecule type" value="Genomic_DNA"/>
</dbReference>
<proteinExistence type="predicted"/>
<dbReference type="VEuPathDB" id="FungiDB:BD410DRAFT_775902"/>
<sequence length="353" mass="40144">MHLLHENYVLDPDEQYSLHVTAKRYWTAASDTQKYHPDALTLIFLHSTSFHKETWEPCLERFFTSVASGKDGAPIQEAWAIECPNHGASAELNEAVLRLPEFIDDFTCEKYAFAVHRFLLAGTNKGAKVDFKSRRLIGVGHSLGGVAMTILQYLQPNIKFRSIILIEPMLSPNGPDHLLPLRKELIRGAYERRDVWPTRQSAFENLKRRKRTETWHPSILEVYVKHGLRDHPGSRFKDAPYGGVTLSCTREQEAAMYRDAFGPTKPVFDLNKACNEMPVHLILGKVNDFIPRIVQEALIEPTSPRKFASISWLEGTGHLIPQESPDALAKLLARLLCVRKNLESTSKNSRHKL</sequence>
<gene>
    <name evidence="2" type="ORF">BD410DRAFT_775902</name>
</gene>
<accession>A0A4Y7PQF1</accession>
<dbReference type="GO" id="GO:0016787">
    <property type="term" value="F:hydrolase activity"/>
    <property type="evidence" value="ECO:0007669"/>
    <property type="project" value="UniProtKB-KW"/>
</dbReference>
<dbReference type="InterPro" id="IPR029058">
    <property type="entry name" value="AB_hydrolase_fold"/>
</dbReference>
<dbReference type="InterPro" id="IPR000073">
    <property type="entry name" value="AB_hydrolase_1"/>
</dbReference>